<dbReference type="Proteomes" id="UP001283361">
    <property type="component" value="Unassembled WGS sequence"/>
</dbReference>
<evidence type="ECO:0000313" key="1">
    <source>
        <dbReference type="EMBL" id="KAK3794179.1"/>
    </source>
</evidence>
<organism evidence="1 2">
    <name type="scientific">Elysia crispata</name>
    <name type="common">lettuce slug</name>
    <dbReference type="NCBI Taxonomy" id="231223"/>
    <lineage>
        <taxon>Eukaryota</taxon>
        <taxon>Metazoa</taxon>
        <taxon>Spiralia</taxon>
        <taxon>Lophotrochozoa</taxon>
        <taxon>Mollusca</taxon>
        <taxon>Gastropoda</taxon>
        <taxon>Heterobranchia</taxon>
        <taxon>Euthyneura</taxon>
        <taxon>Panpulmonata</taxon>
        <taxon>Sacoglossa</taxon>
        <taxon>Placobranchoidea</taxon>
        <taxon>Plakobranchidae</taxon>
        <taxon>Elysia</taxon>
    </lineage>
</organism>
<sequence>MQRFRQLSGLALCTVSASNHDFYRQLCPTFSFKQLICERLLSPSLEYGDMFRGFQRTLLLSDRVNDCQRH</sequence>
<accession>A0AAE1AUX8</accession>
<protein>
    <submittedName>
        <fullName evidence="1">Uncharacterized protein</fullName>
    </submittedName>
</protein>
<evidence type="ECO:0000313" key="2">
    <source>
        <dbReference type="Proteomes" id="UP001283361"/>
    </source>
</evidence>
<dbReference type="AlphaFoldDB" id="A0AAE1AUX8"/>
<proteinExistence type="predicted"/>
<name>A0AAE1AUX8_9GAST</name>
<comment type="caution">
    <text evidence="1">The sequence shown here is derived from an EMBL/GenBank/DDBJ whole genome shotgun (WGS) entry which is preliminary data.</text>
</comment>
<reference evidence="1" key="1">
    <citation type="journal article" date="2023" name="G3 (Bethesda)">
        <title>A reference genome for the long-term kleptoplast-retaining sea slug Elysia crispata morphotype clarki.</title>
        <authorList>
            <person name="Eastman K.E."/>
            <person name="Pendleton A.L."/>
            <person name="Shaikh M.A."/>
            <person name="Suttiyut T."/>
            <person name="Ogas R."/>
            <person name="Tomko P."/>
            <person name="Gavelis G."/>
            <person name="Widhalm J.R."/>
            <person name="Wisecaver J.H."/>
        </authorList>
    </citation>
    <scope>NUCLEOTIDE SEQUENCE</scope>
    <source>
        <strain evidence="1">ECLA1</strain>
    </source>
</reference>
<dbReference type="EMBL" id="JAWDGP010001132">
    <property type="protein sequence ID" value="KAK3794179.1"/>
    <property type="molecule type" value="Genomic_DNA"/>
</dbReference>
<keyword evidence="2" id="KW-1185">Reference proteome</keyword>
<gene>
    <name evidence="1" type="ORF">RRG08_049579</name>
</gene>